<dbReference type="CDD" id="cd12797">
    <property type="entry name" value="M23_peptidase"/>
    <property type="match status" value="1"/>
</dbReference>
<dbReference type="InterPro" id="IPR016047">
    <property type="entry name" value="M23ase_b-sheet_dom"/>
</dbReference>
<dbReference type="InterPro" id="IPR011055">
    <property type="entry name" value="Dup_hybrid_motif"/>
</dbReference>
<dbReference type="Proteomes" id="UP001163739">
    <property type="component" value="Chromosome"/>
</dbReference>
<dbReference type="InterPro" id="IPR050570">
    <property type="entry name" value="Cell_wall_metabolism_enzyme"/>
</dbReference>
<evidence type="ECO:0000313" key="4">
    <source>
        <dbReference type="EMBL" id="UZE97366.1"/>
    </source>
</evidence>
<sequence length="208" mass="23116">MYSIAWRYGRDYKELASANNIKPPYIIKLGQRVRLDLRGSVSSATQKTSSVNYKKTRQVKAPTKSKPVASAKKKPRASTKSKRVKGVNWHWPHLGRVIARYSSAGNDNKGIDIAGTLGDSVISAANGEVVYAGSGLLGYGKLIIIYHNEHYLSAYAHNDQILVKEGQKIKQGQKIAEMGNTGTNRVKLHFEIRRDGKPVNPLNYLPKR</sequence>
<reference evidence="4" key="1">
    <citation type="submission" date="2022-06" db="EMBL/GenBank/DDBJ databases">
        <title>Alkalimarinus sp. nov., isolated from gut of a Alitta virens.</title>
        <authorList>
            <person name="Yang A.I."/>
            <person name="Shin N.-R."/>
        </authorList>
    </citation>
    <scope>NUCLEOTIDE SEQUENCE</scope>
    <source>
        <strain evidence="4">A2M4</strain>
    </source>
</reference>
<keyword evidence="5" id="KW-1185">Reference proteome</keyword>
<dbReference type="PROSITE" id="PS51782">
    <property type="entry name" value="LYSM"/>
    <property type="match status" value="1"/>
</dbReference>
<evidence type="ECO:0000313" key="5">
    <source>
        <dbReference type="Proteomes" id="UP001163739"/>
    </source>
</evidence>
<dbReference type="SUPFAM" id="SSF51261">
    <property type="entry name" value="Duplicated hybrid motif"/>
    <property type="match status" value="1"/>
</dbReference>
<dbReference type="InterPro" id="IPR018392">
    <property type="entry name" value="LysM"/>
</dbReference>
<feature type="compositionally biased region" description="Low complexity" evidence="2">
    <location>
        <begin position="60"/>
        <end position="70"/>
    </location>
</feature>
<dbReference type="Pfam" id="PF01476">
    <property type="entry name" value="LysM"/>
    <property type="match status" value="1"/>
</dbReference>
<accession>A0ABY6N5K2</accession>
<organism evidence="4 5">
    <name type="scientific">Alkalimarinus alittae</name>
    <dbReference type="NCBI Taxonomy" id="2961619"/>
    <lineage>
        <taxon>Bacteria</taxon>
        <taxon>Pseudomonadati</taxon>
        <taxon>Pseudomonadota</taxon>
        <taxon>Gammaproteobacteria</taxon>
        <taxon>Alteromonadales</taxon>
        <taxon>Alteromonadaceae</taxon>
        <taxon>Alkalimarinus</taxon>
    </lineage>
</organism>
<dbReference type="Pfam" id="PF01551">
    <property type="entry name" value="Peptidase_M23"/>
    <property type="match status" value="1"/>
</dbReference>
<evidence type="ECO:0000256" key="2">
    <source>
        <dbReference type="SAM" id="MobiDB-lite"/>
    </source>
</evidence>
<dbReference type="CDD" id="cd00118">
    <property type="entry name" value="LysM"/>
    <property type="match status" value="1"/>
</dbReference>
<gene>
    <name evidence="4" type="ORF">NKI27_06350</name>
</gene>
<dbReference type="PANTHER" id="PTHR21666:SF263">
    <property type="entry name" value="MUREIN HYDROLASE ACTIVATOR NLPD"/>
    <property type="match status" value="1"/>
</dbReference>
<protein>
    <submittedName>
        <fullName evidence="4">Peptidoglycan DD-metalloendopeptidase family protein</fullName>
    </submittedName>
</protein>
<feature type="region of interest" description="Disordered" evidence="2">
    <location>
        <begin position="46"/>
        <end position="85"/>
    </location>
</feature>
<dbReference type="InterPro" id="IPR036779">
    <property type="entry name" value="LysM_dom_sf"/>
</dbReference>
<dbReference type="Gene3D" id="2.70.70.10">
    <property type="entry name" value="Glucose Permease (Domain IIA)"/>
    <property type="match status" value="1"/>
</dbReference>
<feature type="domain" description="LysM" evidence="3">
    <location>
        <begin position="1"/>
        <end position="35"/>
    </location>
</feature>
<dbReference type="EMBL" id="CP100390">
    <property type="protein sequence ID" value="UZE97366.1"/>
    <property type="molecule type" value="Genomic_DNA"/>
</dbReference>
<evidence type="ECO:0000256" key="1">
    <source>
        <dbReference type="ARBA" id="ARBA00038420"/>
    </source>
</evidence>
<feature type="compositionally biased region" description="Basic residues" evidence="2">
    <location>
        <begin position="71"/>
        <end position="85"/>
    </location>
</feature>
<dbReference type="RefSeq" id="WP_406802961.1">
    <property type="nucleotide sequence ID" value="NZ_CP100390.1"/>
</dbReference>
<evidence type="ECO:0000259" key="3">
    <source>
        <dbReference type="PROSITE" id="PS51782"/>
    </source>
</evidence>
<dbReference type="PANTHER" id="PTHR21666">
    <property type="entry name" value="PEPTIDASE-RELATED"/>
    <property type="match status" value="1"/>
</dbReference>
<proteinExistence type="inferred from homology"/>
<dbReference type="Gene3D" id="3.10.350.10">
    <property type="entry name" value="LysM domain"/>
    <property type="match status" value="1"/>
</dbReference>
<comment type="similarity">
    <text evidence="1">Belongs to the E.coli NlpD/Haemophilus LppB family.</text>
</comment>
<name>A0ABY6N5K2_9ALTE</name>